<evidence type="ECO:0000313" key="1">
    <source>
        <dbReference type="EMBL" id="CAY61878.1"/>
    </source>
</evidence>
<proteinExistence type="evidence at transcript level"/>
<protein>
    <submittedName>
        <fullName evidence="1">Uncharacterized protein</fullName>
    </submittedName>
</protein>
<name>C9X4H6_TITDI</name>
<accession>C9X4H6</accession>
<feature type="non-terminal residue" evidence="1">
    <location>
        <position position="53"/>
    </location>
</feature>
<dbReference type="AlphaFoldDB" id="C9X4H6"/>
<dbReference type="EMBL" id="FN392254">
    <property type="protein sequence ID" value="CAY61878.1"/>
    <property type="molecule type" value="mRNA"/>
</dbReference>
<feature type="non-terminal residue" evidence="1">
    <location>
        <position position="1"/>
    </location>
</feature>
<reference evidence="1" key="1">
    <citation type="submission" date="2009-05" db="EMBL/GenBank/DDBJ databases">
        <title>Molecular cloning and nucleotide sequence analysis of genes from Tityus discrepans cDNA library.</title>
        <authorList>
            <person name="D'Suze G."/>
            <person name="Schwartz E.F."/>
            <person name="Garcia B.I."/>
            <person name="Sevcik C."/>
            <person name="Possani L.D."/>
        </authorList>
    </citation>
    <scope>NUCLEOTIDE SEQUENCE</scope>
    <source>
        <tissue evidence="1">Venom gland</tissue>
    </source>
</reference>
<sequence length="53" mass="5984">MGEVFHSWAVVSQLYLGIPRLPFISLAAYLFSRLCFTKALLISFNSGDLMLMD</sequence>
<organism evidence="1">
    <name type="scientific">Tityus discrepans</name>
    <name type="common">Venezuelan scorpion</name>
    <dbReference type="NCBI Taxonomy" id="57059"/>
    <lineage>
        <taxon>Eukaryota</taxon>
        <taxon>Metazoa</taxon>
        <taxon>Ecdysozoa</taxon>
        <taxon>Arthropoda</taxon>
        <taxon>Chelicerata</taxon>
        <taxon>Arachnida</taxon>
        <taxon>Scorpiones</taxon>
        <taxon>Buthida</taxon>
        <taxon>Buthoidea</taxon>
        <taxon>Buthidae</taxon>
        <taxon>Tityus</taxon>
    </lineage>
</organism>